<dbReference type="EMBL" id="CP130144">
    <property type="protein sequence ID" value="WNZ44759.1"/>
    <property type="molecule type" value="Genomic_DNA"/>
</dbReference>
<gene>
    <name evidence="1" type="ORF">Q2T42_23480</name>
</gene>
<dbReference type="RefSeq" id="WP_316426703.1">
    <property type="nucleotide sequence ID" value="NZ_CP130144.1"/>
</dbReference>
<sequence length="129" mass="15050">MKSKQIAMLLRKALLEEGEMAQSLYEYELEEHIDYWYEGLKVDRDDFVFAVTENSGHVAMVLIMADKAVLVNEVARAKLSEFWQHNYRINMEKLIPMMAKELADDTLYVTGVKVVDRKRTKGVWSKAKF</sequence>
<reference evidence="1" key="1">
    <citation type="journal article" date="2023" name="Plants (Basel)">
        <title>Genomic Analysis of Leptolyngbya boryana CZ1 Reveals Efficient Carbon Fixation Modules.</title>
        <authorList>
            <person name="Bai X."/>
            <person name="Wang H."/>
            <person name="Cheng W."/>
            <person name="Wang J."/>
            <person name="Ma M."/>
            <person name="Hu H."/>
            <person name="Song Z."/>
            <person name="Ma H."/>
            <person name="Fan Y."/>
            <person name="Du C."/>
            <person name="Xu J."/>
        </authorList>
    </citation>
    <scope>NUCLEOTIDE SEQUENCE</scope>
    <source>
        <strain evidence="1">CZ1</strain>
    </source>
</reference>
<reference evidence="1" key="2">
    <citation type="submission" date="2023-07" db="EMBL/GenBank/DDBJ databases">
        <authorList>
            <person name="Bai X.-H."/>
            <person name="Wang H.-H."/>
            <person name="Wang J."/>
            <person name="Ma M.-Y."/>
            <person name="Hu H.-H."/>
            <person name="Song Z.-L."/>
            <person name="Ma H.-G."/>
            <person name="Fan Y."/>
            <person name="Du C.-Y."/>
            <person name="Xu J.-C."/>
        </authorList>
    </citation>
    <scope>NUCLEOTIDE SEQUENCE</scope>
    <source>
        <strain evidence="1">CZ1</strain>
    </source>
</reference>
<accession>A0AA96WV00</accession>
<name>A0AA96WV00_LEPBY</name>
<organism evidence="1">
    <name type="scientific">Leptolyngbya boryana CZ1</name>
    <dbReference type="NCBI Taxonomy" id="3060204"/>
    <lineage>
        <taxon>Bacteria</taxon>
        <taxon>Bacillati</taxon>
        <taxon>Cyanobacteriota</taxon>
        <taxon>Cyanophyceae</taxon>
        <taxon>Leptolyngbyales</taxon>
        <taxon>Leptolyngbyaceae</taxon>
        <taxon>Leptolyngbya group</taxon>
        <taxon>Leptolyngbya</taxon>
    </lineage>
</organism>
<protein>
    <submittedName>
        <fullName evidence="1">Uncharacterized protein</fullName>
    </submittedName>
</protein>
<evidence type="ECO:0000313" key="1">
    <source>
        <dbReference type="EMBL" id="WNZ44759.1"/>
    </source>
</evidence>
<dbReference type="AlphaFoldDB" id="A0AA96WV00"/>
<proteinExistence type="predicted"/>